<accession>I3II31</accession>
<dbReference type="EMBL" id="BAFH01000002">
    <property type="protein sequence ID" value="GAB61376.1"/>
    <property type="molecule type" value="Genomic_DNA"/>
</dbReference>
<proteinExistence type="predicted"/>
<evidence type="ECO:0000313" key="1">
    <source>
        <dbReference type="EMBL" id="GAB61376.1"/>
    </source>
</evidence>
<keyword evidence="2" id="KW-1185">Reference proteome</keyword>
<dbReference type="Proteomes" id="UP000002985">
    <property type="component" value="Unassembled WGS sequence"/>
</dbReference>
<name>I3II31_9BACT</name>
<sequence>MIILKTARKICNTLGFSNDKQYQRVIPIHCPLHGGVLRKDKLCYGKNPAIAPLRVIIGRRSGGNWVCCRCFYYNRYLFQITSRYTFRYLWQIQDAVSQRPGFCMYPFCLLSGNKLLAARFSQIFPRIGHIDLWTCCHGNNRRYCRREKRGKAFDIFIYYHYRKSHWCTTRRIYPQISVRQRK</sequence>
<reference evidence="1 2" key="1">
    <citation type="journal article" date="2012" name="FEBS Lett.">
        <title>Anammox organism KSU-1 expresses a NirK-type copper-containing nitrite reductase instead of a NirS-type with cytochrome cd1.</title>
        <authorList>
            <person name="Hira D."/>
            <person name="Toh H."/>
            <person name="Migita C.T."/>
            <person name="Okubo H."/>
            <person name="Nishiyama T."/>
            <person name="Hattori M."/>
            <person name="Furukawa K."/>
            <person name="Fujii T."/>
        </authorList>
    </citation>
    <scope>NUCLEOTIDE SEQUENCE [LARGE SCALE GENOMIC DNA]</scope>
</reference>
<comment type="caution">
    <text evidence="1">The sequence shown here is derived from an EMBL/GenBank/DDBJ whole genome shotgun (WGS) entry which is preliminary data.</text>
</comment>
<organism evidence="1 2">
    <name type="scientific">Candidatus Jettenia caeni</name>
    <dbReference type="NCBI Taxonomy" id="247490"/>
    <lineage>
        <taxon>Bacteria</taxon>
        <taxon>Pseudomonadati</taxon>
        <taxon>Planctomycetota</taxon>
        <taxon>Candidatus Brocadiia</taxon>
        <taxon>Candidatus Brocadiales</taxon>
        <taxon>Candidatus Brocadiaceae</taxon>
        <taxon>Candidatus Jettenia</taxon>
    </lineage>
</organism>
<evidence type="ECO:0000313" key="2">
    <source>
        <dbReference type="Proteomes" id="UP000002985"/>
    </source>
</evidence>
<gene>
    <name evidence="1" type="ORF">KSU1_B0519</name>
</gene>
<protein>
    <submittedName>
        <fullName evidence="1">Uncharacterized protein</fullName>
    </submittedName>
</protein>
<dbReference type="AlphaFoldDB" id="I3II31"/>
<dbReference type="STRING" id="247490.KSU1_B0519"/>